<dbReference type="OrthoDB" id="2149291at2"/>
<feature type="domain" description="DUF4097" evidence="1">
    <location>
        <begin position="57"/>
        <end position="270"/>
    </location>
</feature>
<name>A0A1V8YCL0_9ENTE</name>
<accession>A0A1V8YCL0</accession>
<protein>
    <recommendedName>
        <fullName evidence="1">DUF4097 domain-containing protein</fullName>
    </recommendedName>
</protein>
<dbReference type="Pfam" id="PF13349">
    <property type="entry name" value="DUF4097"/>
    <property type="match status" value="1"/>
</dbReference>
<comment type="caution">
    <text evidence="2">The sequence shown here is derived from an EMBL/GenBank/DDBJ whole genome shotgun (WGS) entry which is preliminary data.</text>
</comment>
<dbReference type="EMBL" id="MJEA01000005">
    <property type="protein sequence ID" value="OQO70344.1"/>
    <property type="molecule type" value="Genomic_DNA"/>
</dbReference>
<gene>
    <name evidence="2" type="ORF">BH747_06470</name>
</gene>
<evidence type="ECO:0000313" key="3">
    <source>
        <dbReference type="Proteomes" id="UP000192477"/>
    </source>
</evidence>
<evidence type="ECO:0000313" key="2">
    <source>
        <dbReference type="EMBL" id="OQO70344.1"/>
    </source>
</evidence>
<sequence>MKLKYFLIGGLGFMLTGGILAVSSYKFGTLKSFTWDNGPKLIDMAQDFQTIPSTEKIKKIIIHAEHQQVQITRGLDFEVQTSYEKAYKPQVSVDGQTLSIEANAKERNVWISLEDNTPSITLTIPKDLSLSEIKIEGDDSYFGLTELASEKITTKTYGGTLLLDSVEGKSAKIEDMQGNVTINHSTIQKMAVTGRNSRFYLEDLTHKQSVFEVENSSIDLFSKNELGLDIQLSGSSTVTKDNENLALKTVLDGKDNLKITGYDSNVNIYHEEENMEEY</sequence>
<evidence type="ECO:0000259" key="1">
    <source>
        <dbReference type="Pfam" id="PF13349"/>
    </source>
</evidence>
<reference evidence="2 3" key="1">
    <citation type="journal article" date="2017" name="BMC Microbiol.">
        <title>Comparative genomics of Enterococcus spp. isolated from bovine feces.</title>
        <authorList>
            <person name="Beukers A.G."/>
            <person name="Zaheer R."/>
            <person name="Goji N."/>
            <person name="Amoako K.K."/>
            <person name="Chaves A.V."/>
            <person name="Ward M.P."/>
            <person name="McAllister T.A."/>
        </authorList>
    </citation>
    <scope>NUCLEOTIDE SEQUENCE [LARGE SCALE GENOMIC DNA]</scope>
    <source>
        <strain evidence="2 3">F1129D 143</strain>
    </source>
</reference>
<dbReference type="RefSeq" id="WP_081183466.1">
    <property type="nucleotide sequence ID" value="NZ_MJEA01000005.1"/>
</dbReference>
<proteinExistence type="predicted"/>
<dbReference type="STRING" id="112904.BH747_06470"/>
<dbReference type="AlphaFoldDB" id="A0A1V8YCL0"/>
<dbReference type="InterPro" id="IPR025164">
    <property type="entry name" value="Toastrack_DUF4097"/>
</dbReference>
<organism evidence="2 3">
    <name type="scientific">Enterococcus villorum</name>
    <dbReference type="NCBI Taxonomy" id="112904"/>
    <lineage>
        <taxon>Bacteria</taxon>
        <taxon>Bacillati</taxon>
        <taxon>Bacillota</taxon>
        <taxon>Bacilli</taxon>
        <taxon>Lactobacillales</taxon>
        <taxon>Enterococcaceae</taxon>
        <taxon>Enterococcus</taxon>
    </lineage>
</organism>
<dbReference type="Proteomes" id="UP000192477">
    <property type="component" value="Unassembled WGS sequence"/>
</dbReference>